<dbReference type="STRING" id="1151754.M9LNL7"/>
<dbReference type="OrthoDB" id="2555595at2759"/>
<feature type="compositionally biased region" description="Basic and acidic residues" evidence="1">
    <location>
        <begin position="716"/>
        <end position="764"/>
    </location>
</feature>
<dbReference type="Proteomes" id="UP000011976">
    <property type="component" value="Unassembled WGS sequence"/>
</dbReference>
<feature type="compositionally biased region" description="Polar residues" evidence="1">
    <location>
        <begin position="870"/>
        <end position="880"/>
    </location>
</feature>
<feature type="compositionally biased region" description="Basic and acidic residues" evidence="1">
    <location>
        <begin position="487"/>
        <end position="498"/>
    </location>
</feature>
<feature type="region of interest" description="Disordered" evidence="1">
    <location>
        <begin position="201"/>
        <end position="812"/>
    </location>
</feature>
<feature type="region of interest" description="Disordered" evidence="1">
    <location>
        <begin position="90"/>
        <end position="110"/>
    </location>
</feature>
<reference evidence="3" key="1">
    <citation type="journal article" date="2013" name="Genome Announc.">
        <title>Genome sequence of the basidiomycetous yeast Pseudozyma antarctica T-34, a producer of the glycolipid biosurfactants mannosylerythritol lipids.</title>
        <authorList>
            <person name="Morita T."/>
            <person name="Koike H."/>
            <person name="Koyama Y."/>
            <person name="Hagiwara H."/>
            <person name="Ito E."/>
            <person name="Fukuoka T."/>
            <person name="Imura T."/>
            <person name="Machida M."/>
            <person name="Kitamoto D."/>
        </authorList>
    </citation>
    <scope>NUCLEOTIDE SEQUENCE [LARGE SCALE GENOMIC DNA]</scope>
    <source>
        <strain evidence="3">T-34</strain>
    </source>
</reference>
<evidence type="ECO:0000313" key="2">
    <source>
        <dbReference type="EMBL" id="GAC73461.1"/>
    </source>
</evidence>
<feature type="compositionally biased region" description="Polar residues" evidence="1">
    <location>
        <begin position="558"/>
        <end position="567"/>
    </location>
</feature>
<accession>M9LNL7</accession>
<feature type="compositionally biased region" description="Low complexity" evidence="1">
    <location>
        <begin position="376"/>
        <end position="393"/>
    </location>
</feature>
<feature type="compositionally biased region" description="Basic and acidic residues" evidence="1">
    <location>
        <begin position="926"/>
        <end position="939"/>
    </location>
</feature>
<feature type="compositionally biased region" description="Polar residues" evidence="1">
    <location>
        <begin position="213"/>
        <end position="222"/>
    </location>
</feature>
<feature type="compositionally biased region" description="Basic and acidic residues" evidence="1">
    <location>
        <begin position="437"/>
        <end position="448"/>
    </location>
</feature>
<feature type="region of interest" description="Disordered" evidence="1">
    <location>
        <begin position="141"/>
        <end position="182"/>
    </location>
</feature>
<protein>
    <submittedName>
        <fullName evidence="2">Uncharacterized protein</fullName>
    </submittedName>
</protein>
<feature type="compositionally biased region" description="Polar residues" evidence="1">
    <location>
        <begin position="262"/>
        <end position="285"/>
    </location>
</feature>
<evidence type="ECO:0000313" key="3">
    <source>
        <dbReference type="Proteomes" id="UP000011976"/>
    </source>
</evidence>
<feature type="compositionally biased region" description="Basic and acidic residues" evidence="1">
    <location>
        <begin position="151"/>
        <end position="164"/>
    </location>
</feature>
<feature type="compositionally biased region" description="Polar residues" evidence="1">
    <location>
        <begin position="412"/>
        <end position="421"/>
    </location>
</feature>
<gene>
    <name evidence="2" type="ORF">PANT_9c00133</name>
</gene>
<evidence type="ECO:0000256" key="1">
    <source>
        <dbReference type="SAM" id="MobiDB-lite"/>
    </source>
</evidence>
<dbReference type="EMBL" id="DF196775">
    <property type="protein sequence ID" value="GAC73461.1"/>
    <property type="molecule type" value="Genomic_DNA"/>
</dbReference>
<feature type="compositionally biased region" description="Low complexity" evidence="1">
    <location>
        <begin position="325"/>
        <end position="341"/>
    </location>
</feature>
<feature type="compositionally biased region" description="Polar residues" evidence="1">
    <location>
        <begin position="674"/>
        <end position="689"/>
    </location>
</feature>
<feature type="compositionally biased region" description="Low complexity" evidence="1">
    <location>
        <begin position="286"/>
        <end position="307"/>
    </location>
</feature>
<sequence length="1069" mass="114724">MSLRSDSVYRVDLGERPSSAPADDKSMDNGPSSPPKVLQIRLTEQALQQLASAYTSSGSAKSQIRLNFDAAEPELLVGSVSIPLHASVPAASSQSRPPAHGFSPAPSSAAPHELYRLSHDESTLTRVGTIAAKLSVKPTRDVSAVAQRLKQQKEEEELRKEQRRQALIQGSSPNLSVASSNSKSSANKTLAAARASSSSAFFSSSPLSRSSSLTNVTAQRRQTGLLPPAAVSRAQSREVSPGARSSLPTTTHPKVQGASYESGLSVSRTARATTDSPQTSSVAQMRSSSAAHSSSHRSSGIGGSSLSTQEEGHVSDDGQARRADLTSSPASVSSDVAGGAAKKSSKLTTRQRLAKATKAGSRLLAMSERKPTPELRATPSTSARTSASVAPSTQSSAQNSRSTPIDHVLSTVPKSEPSQRATKPKESVVNASATKMGSDRQEAARQDRSQTATYLAKTKEIASSSRSRAEAAQKTETSSKRTALQESAKEPPKRERTTSVEQSSISFKTERPGATTTTVKAGAASSRSPEKVARAAVPVVTMRRARPPPVDDPKSGSPRATSQTGSSAKAAAPAIEPERSEREQRPRARSDSRTHTEIDTRAGPSSSPPSKQANTKKRVDESSDAAQRKRRRTNDFAPPSDQPTRYRERRLSASPEPMSRRADIDMIRRRDESATPSVRPTEASTGQTSIREHVPSSASMPSFASVGHRLRSVPEAGERNSRNAKVDDYRDRRRDRGSDEHDRGTDASRDRGKSYYRETEEKSRGRSGAPDAHGSSSRRPSNGSNAVKSPSGSGERSIKGVGPGAAHWSEPWLDVRSRADWHRLAQRFAKTQQEYLASREQLEAESERLDRELELASAEEQAASQPMGLHSQTSAKQSLLFSPHAHSVSKMTRHGSTGESDELDVDMLDVERETSINTAHNAAGPQRRESLASGRREPREDGEESPEEGEMRSSDDEAGQPRAMKRSNSAEDGARAAGAELETLLREASRSESPDNIAWRAQPTGVAAAADGSNVDERARSRAVASDRPLSYADLADRVHQLAELHGSLSRMHRVLVDFKAKRLADTLA</sequence>
<feature type="compositionally biased region" description="Acidic residues" evidence="1">
    <location>
        <begin position="899"/>
        <end position="908"/>
    </location>
</feature>
<proteinExistence type="predicted"/>
<feature type="region of interest" description="Disordered" evidence="1">
    <location>
        <begin position="1"/>
        <end position="38"/>
    </location>
</feature>
<feature type="compositionally biased region" description="Low complexity" evidence="1">
    <location>
        <begin position="774"/>
        <end position="785"/>
    </location>
</feature>
<feature type="compositionally biased region" description="Low complexity" evidence="1">
    <location>
        <begin position="201"/>
        <end position="212"/>
    </location>
</feature>
<feature type="compositionally biased region" description="Basic and acidic residues" evidence="1">
    <location>
        <begin position="467"/>
        <end position="479"/>
    </location>
</feature>
<feature type="compositionally biased region" description="Basic and acidic residues" evidence="1">
    <location>
        <begin position="576"/>
        <end position="600"/>
    </location>
</feature>
<feature type="compositionally biased region" description="Low complexity" evidence="1">
    <location>
        <begin position="171"/>
        <end position="182"/>
    </location>
</feature>
<feature type="compositionally biased region" description="Basic and acidic residues" evidence="1">
    <location>
        <begin position="658"/>
        <end position="673"/>
    </location>
</feature>
<organism evidence="2 3">
    <name type="scientific">Pseudozyma antarctica (strain T-34)</name>
    <name type="common">Yeast</name>
    <name type="synonym">Candida antarctica</name>
    <dbReference type="NCBI Taxonomy" id="1151754"/>
    <lineage>
        <taxon>Eukaryota</taxon>
        <taxon>Fungi</taxon>
        <taxon>Dikarya</taxon>
        <taxon>Basidiomycota</taxon>
        <taxon>Ustilaginomycotina</taxon>
        <taxon>Ustilaginomycetes</taxon>
        <taxon>Ustilaginales</taxon>
        <taxon>Ustilaginaceae</taxon>
        <taxon>Moesziomyces</taxon>
    </lineage>
</organism>
<feature type="compositionally biased region" description="Basic and acidic residues" evidence="1">
    <location>
        <begin position="310"/>
        <end position="324"/>
    </location>
</feature>
<feature type="compositionally biased region" description="Polar residues" evidence="1">
    <location>
        <begin position="603"/>
        <end position="613"/>
    </location>
</feature>
<feature type="compositionally biased region" description="Low complexity" evidence="1">
    <location>
        <begin position="513"/>
        <end position="524"/>
    </location>
</feature>
<feature type="compositionally biased region" description="Polar residues" evidence="1">
    <location>
        <begin position="394"/>
        <end position="403"/>
    </location>
</feature>
<dbReference type="AlphaFoldDB" id="M9LNL7"/>
<feature type="compositionally biased region" description="Low complexity" evidence="1">
    <location>
        <begin position="855"/>
        <end position="865"/>
    </location>
</feature>
<feature type="region of interest" description="Disordered" evidence="1">
    <location>
        <begin position="839"/>
        <end position="976"/>
    </location>
</feature>
<feature type="compositionally biased region" description="Basic and acidic residues" evidence="1">
    <location>
        <begin position="840"/>
        <end position="854"/>
    </location>
</feature>
<name>M9LNL7_PSEA3</name>